<comment type="caution">
    <text evidence="1">The sequence shown here is derived from an EMBL/GenBank/DDBJ whole genome shotgun (WGS) entry which is preliminary data.</text>
</comment>
<dbReference type="Proteomes" id="UP000293547">
    <property type="component" value="Unassembled WGS sequence"/>
</dbReference>
<evidence type="ECO:0000313" key="2">
    <source>
        <dbReference type="Proteomes" id="UP000293547"/>
    </source>
</evidence>
<keyword evidence="2" id="KW-1185">Reference proteome</keyword>
<dbReference type="EMBL" id="PDWZ02000001">
    <property type="protein sequence ID" value="KAB2109599.1"/>
    <property type="molecule type" value="Genomic_DNA"/>
</dbReference>
<evidence type="ECO:0000313" key="1">
    <source>
        <dbReference type="EMBL" id="KAB2109599.1"/>
    </source>
</evidence>
<gene>
    <name evidence="1" type="ORF">AG0111_0g2344</name>
</gene>
<accession>A0ACB6FZ18</accession>
<organism evidence="1 2">
    <name type="scientific">Alternaria gaisen</name>
    <dbReference type="NCBI Taxonomy" id="167740"/>
    <lineage>
        <taxon>Eukaryota</taxon>
        <taxon>Fungi</taxon>
        <taxon>Dikarya</taxon>
        <taxon>Ascomycota</taxon>
        <taxon>Pezizomycotina</taxon>
        <taxon>Dothideomycetes</taxon>
        <taxon>Pleosporomycetidae</taxon>
        <taxon>Pleosporales</taxon>
        <taxon>Pleosporineae</taxon>
        <taxon>Pleosporaceae</taxon>
        <taxon>Alternaria</taxon>
        <taxon>Alternaria sect. Alternaria</taxon>
    </lineage>
</organism>
<proteinExistence type="predicted"/>
<name>A0ACB6FZ18_9PLEO</name>
<protein>
    <submittedName>
        <fullName evidence="1">Uncharacterized protein</fullName>
    </submittedName>
</protein>
<sequence length="276" mass="31003">MSTPADDSSAVPEYVLWPYTPTIAAGAISAVVMFILFFIHTFRLVKNKTWFCIPFVIGALCEAIGYSARAAAHNDTEGKTPYIIQSTLILLAPILFAASIYMILGRLIRRTDSAEYSLIRVNWLTKIFVGGDILCFLIQAGGAGMLVSANDKDGFKRGENIILGGLILQILIFGFFVVVASIWHVRLQKGPTASSADIPWTKLIWFLYAASVCITIRNLCRVIEYAMGKDGYLLSHEWPIYVYDFLPMMITLVVCIWWYDPNIKPRPKTDIEFARR</sequence>
<reference evidence="1 2" key="1">
    <citation type="journal article" date="2019" name="bioRxiv">
        <title>Genomics, evolutionary history and diagnostics of the Alternaria alternata species group including apple and Asian pear pathotypes.</title>
        <authorList>
            <person name="Armitage A.D."/>
            <person name="Cockerton H.M."/>
            <person name="Sreenivasaprasad S."/>
            <person name="Woodhall J.W."/>
            <person name="Lane C.R."/>
            <person name="Harrison R.J."/>
            <person name="Clarkson J.P."/>
        </authorList>
    </citation>
    <scope>NUCLEOTIDE SEQUENCE [LARGE SCALE GENOMIC DNA]</scope>
    <source>
        <strain evidence="1 2">FERA 650</strain>
    </source>
</reference>